<dbReference type="EMBL" id="VSSQ01101542">
    <property type="protein sequence ID" value="MPN43250.1"/>
    <property type="molecule type" value="Genomic_DNA"/>
</dbReference>
<name>A0A645HWL7_9ZZZZ</name>
<feature type="compositionally biased region" description="Low complexity" evidence="1">
    <location>
        <begin position="119"/>
        <end position="141"/>
    </location>
</feature>
<evidence type="ECO:0000313" key="2">
    <source>
        <dbReference type="EMBL" id="MPN43250.1"/>
    </source>
</evidence>
<accession>A0A645HWL7</accession>
<comment type="caution">
    <text evidence="2">The sequence shown here is derived from an EMBL/GenBank/DDBJ whole genome shotgun (WGS) entry which is preliminary data.</text>
</comment>
<protein>
    <submittedName>
        <fullName evidence="2">Uncharacterized protein</fullName>
    </submittedName>
</protein>
<feature type="region of interest" description="Disordered" evidence="1">
    <location>
        <begin position="119"/>
        <end position="147"/>
    </location>
</feature>
<evidence type="ECO:0000256" key="1">
    <source>
        <dbReference type="SAM" id="MobiDB-lite"/>
    </source>
</evidence>
<dbReference type="AlphaFoldDB" id="A0A645HWL7"/>
<gene>
    <name evidence="2" type="ORF">SDC9_190809</name>
</gene>
<reference evidence="2" key="1">
    <citation type="submission" date="2019-08" db="EMBL/GenBank/DDBJ databases">
        <authorList>
            <person name="Kucharzyk K."/>
            <person name="Murdoch R.W."/>
            <person name="Higgins S."/>
            <person name="Loffler F."/>
        </authorList>
    </citation>
    <scope>NUCLEOTIDE SEQUENCE</scope>
</reference>
<proteinExistence type="predicted"/>
<sequence length="147" mass="13700">MAVLHAAGAGALAVAAGQAAVQVQLCLARRRLALQHLLDEVDAAARAVQLVAQELVGGAGGGAKAAVHAFAQDGFGLLALGRVAVGGGKLGLHGVVLSPSAGAGGAACRCGHGAGATAARPGAGAGGRTTAAATPAAAAPAPAAPRR</sequence>
<organism evidence="2">
    <name type="scientific">bioreactor metagenome</name>
    <dbReference type="NCBI Taxonomy" id="1076179"/>
    <lineage>
        <taxon>unclassified sequences</taxon>
        <taxon>metagenomes</taxon>
        <taxon>ecological metagenomes</taxon>
    </lineage>
</organism>